<keyword evidence="1" id="KW-0732">Signal</keyword>
<dbReference type="OrthoDB" id="1065092at2"/>
<evidence type="ECO:0000313" key="3">
    <source>
        <dbReference type="Proteomes" id="UP000246278"/>
    </source>
</evidence>
<gene>
    <name evidence="2" type="ORF">CR164_01870</name>
</gene>
<feature type="signal peptide" evidence="1">
    <location>
        <begin position="1"/>
        <end position="24"/>
    </location>
</feature>
<dbReference type="RefSeq" id="WP_110022205.1">
    <property type="nucleotide sequence ID" value="NZ_PDNZ01000001.1"/>
</dbReference>
<dbReference type="EMBL" id="PDNZ01000001">
    <property type="protein sequence ID" value="PWW83324.1"/>
    <property type="molecule type" value="Genomic_DNA"/>
</dbReference>
<keyword evidence="3" id="KW-1185">Reference proteome</keyword>
<reference evidence="3" key="1">
    <citation type="submission" date="2017-10" db="EMBL/GenBank/DDBJ databases">
        <authorList>
            <person name="Gaisin V.A."/>
            <person name="Rysina M.S."/>
            <person name="Grouzdev D.S."/>
        </authorList>
    </citation>
    <scope>NUCLEOTIDE SEQUENCE [LARGE SCALE GENOMIC DNA]</scope>
    <source>
        <strain evidence="3">V1</strain>
    </source>
</reference>
<evidence type="ECO:0000256" key="1">
    <source>
        <dbReference type="SAM" id="SignalP"/>
    </source>
</evidence>
<sequence>MKKTSKFFTLIVGLVLLFTGTVKAEGFDIGADVVSRYVWRGTQFGDGIAAQPWLSYTFPGIGIEVGAWGSYDISDDDASEADLYVTVPIGDSFSFTVTDYFFPTGGFDDYFNWGDDGSHTVELAAGFDADKFNLFGAVNVSGDDDNSMYFEAGYNFYDKDDYSASLFVGGGDGMYTNDSDASGDFDIVNVGLSVSKDIFSASYIVNPDLETSWLIVGVTLQP</sequence>
<evidence type="ECO:0000313" key="2">
    <source>
        <dbReference type="EMBL" id="PWW83324.1"/>
    </source>
</evidence>
<feature type="chain" id="PRO_5016390424" description="Histidine kinase" evidence="1">
    <location>
        <begin position="25"/>
        <end position="222"/>
    </location>
</feature>
<comment type="caution">
    <text evidence="2">The sequence shown here is derived from an EMBL/GenBank/DDBJ whole genome shotgun (WGS) entry which is preliminary data.</text>
</comment>
<accession>A0A317T9B2</accession>
<name>A0A317T9B2_9CHLB</name>
<protein>
    <recommendedName>
        <fullName evidence="4">Histidine kinase</fullName>
    </recommendedName>
</protein>
<dbReference type="AlphaFoldDB" id="A0A317T9B2"/>
<organism evidence="2 3">
    <name type="scientific">Prosthecochloris marina</name>
    <dbReference type="NCBI Taxonomy" id="2017681"/>
    <lineage>
        <taxon>Bacteria</taxon>
        <taxon>Pseudomonadati</taxon>
        <taxon>Chlorobiota</taxon>
        <taxon>Chlorobiia</taxon>
        <taxon>Chlorobiales</taxon>
        <taxon>Chlorobiaceae</taxon>
        <taxon>Prosthecochloris</taxon>
    </lineage>
</organism>
<proteinExistence type="predicted"/>
<dbReference type="Proteomes" id="UP000246278">
    <property type="component" value="Unassembled WGS sequence"/>
</dbReference>
<evidence type="ECO:0008006" key="4">
    <source>
        <dbReference type="Google" id="ProtNLM"/>
    </source>
</evidence>
<dbReference type="SUPFAM" id="SSF56935">
    <property type="entry name" value="Porins"/>
    <property type="match status" value="1"/>
</dbReference>